<evidence type="ECO:0000313" key="3">
    <source>
        <dbReference type="Proteomes" id="UP000826722"/>
    </source>
</evidence>
<evidence type="ECO:0000256" key="1">
    <source>
        <dbReference type="SAM" id="SignalP"/>
    </source>
</evidence>
<dbReference type="PROSITE" id="PS51257">
    <property type="entry name" value="PROKAR_LIPOPROTEIN"/>
    <property type="match status" value="1"/>
</dbReference>
<evidence type="ECO:0000313" key="2">
    <source>
        <dbReference type="EMBL" id="BCM24820.1"/>
    </source>
</evidence>
<dbReference type="KEGG" id="mpau:ZMTM_10790"/>
<dbReference type="RefSeq" id="WP_221765315.1">
    <property type="nucleotide sequence ID" value="NZ_AP024110.1"/>
</dbReference>
<dbReference type="EMBL" id="AP024110">
    <property type="protein sequence ID" value="BCM24820.1"/>
    <property type="molecule type" value="Genomic_DNA"/>
</dbReference>
<keyword evidence="3" id="KW-1185">Reference proteome</keyword>
<name>A0A8D5JLF4_9PROT</name>
<keyword evidence="1" id="KW-0732">Signal</keyword>
<feature type="signal peptide" evidence="1">
    <location>
        <begin position="1"/>
        <end position="20"/>
    </location>
</feature>
<gene>
    <name evidence="2" type="ORF">ZMTM_10790</name>
</gene>
<sequence length="231" mass="25351">MRSKFVVCVALFGFACTASAEFSCEVPKAPDGAMMEMIAPDMTMNGIPTTIRAVHSSKSVADLITYYRNLWAPLANDKRPGSLEQSLNEWSLISTIQGDCFTTVQARMSGKGSYAIVSVIETQKLNKAKPKVESFPALPGSQVQNDFTYADGVRNARTLVITNSSDLAANVSFYKNEFSSRGWTTQIERQPEGQSVKSHVFLLKRGFEEANVVISQIKGQVQIVANLVDRP</sequence>
<dbReference type="Proteomes" id="UP000826722">
    <property type="component" value="Chromosome"/>
</dbReference>
<feature type="chain" id="PRO_5034485280" evidence="1">
    <location>
        <begin position="21"/>
        <end position="231"/>
    </location>
</feature>
<protein>
    <submittedName>
        <fullName evidence="2">Uncharacterized protein</fullName>
    </submittedName>
</protein>
<organism evidence="2 3">
    <name type="scientific">Methyloradius palustris</name>
    <dbReference type="NCBI Taxonomy" id="2778876"/>
    <lineage>
        <taxon>Bacteria</taxon>
        <taxon>Pseudomonadati</taxon>
        <taxon>Pseudomonadota</taxon>
        <taxon>Betaproteobacteria</taxon>
        <taxon>Nitrosomonadales</taxon>
        <taxon>Methylophilaceae</taxon>
        <taxon>Methyloradius</taxon>
    </lineage>
</organism>
<proteinExistence type="predicted"/>
<accession>A0A8D5JLF4</accession>
<dbReference type="AlphaFoldDB" id="A0A8D5JLF4"/>
<reference evidence="2" key="1">
    <citation type="journal article" date="2021" name="Arch. Microbiol.">
        <title>Methyloradius palustris gen. nov., sp. nov., a methanol-oxidizing bacterium isolated from snow.</title>
        <authorList>
            <person name="Miyadera T."/>
            <person name="Kojima H."/>
            <person name="Fukui M."/>
        </authorList>
    </citation>
    <scope>NUCLEOTIDE SEQUENCE</scope>
    <source>
        <strain evidence="2">Zm11</strain>
    </source>
</reference>